<organism evidence="2">
    <name type="scientific">uncultured Phycisphaerae bacterium</name>
    <dbReference type="NCBI Taxonomy" id="904963"/>
    <lineage>
        <taxon>Bacteria</taxon>
        <taxon>Pseudomonadati</taxon>
        <taxon>Planctomycetota</taxon>
        <taxon>Phycisphaerae</taxon>
        <taxon>environmental samples</taxon>
    </lineage>
</organism>
<dbReference type="EMBL" id="CADCUQ010000671">
    <property type="protein sequence ID" value="CAA9422143.1"/>
    <property type="molecule type" value="Genomic_DNA"/>
</dbReference>
<protein>
    <submittedName>
        <fullName evidence="2">Uncharacterized protein</fullName>
    </submittedName>
</protein>
<accession>A0A6J4PTU4</accession>
<name>A0A6J4PTU4_9BACT</name>
<feature type="non-terminal residue" evidence="2">
    <location>
        <position position="27"/>
    </location>
</feature>
<gene>
    <name evidence="2" type="ORF">AVDCRST_MAG64-2952</name>
</gene>
<proteinExistence type="predicted"/>
<evidence type="ECO:0000313" key="2">
    <source>
        <dbReference type="EMBL" id="CAA9422143.1"/>
    </source>
</evidence>
<dbReference type="AlphaFoldDB" id="A0A6J4PTU4"/>
<feature type="region of interest" description="Disordered" evidence="1">
    <location>
        <begin position="1"/>
        <end position="27"/>
    </location>
</feature>
<reference evidence="2" key="1">
    <citation type="submission" date="2020-02" db="EMBL/GenBank/DDBJ databases">
        <authorList>
            <person name="Meier V. D."/>
        </authorList>
    </citation>
    <scope>NUCLEOTIDE SEQUENCE</scope>
    <source>
        <strain evidence="2">AVDCRST_MAG64</strain>
    </source>
</reference>
<evidence type="ECO:0000256" key="1">
    <source>
        <dbReference type="SAM" id="MobiDB-lite"/>
    </source>
</evidence>
<sequence>MRMTGPALTTSPPGAGSTEPPAATRPA</sequence>